<keyword evidence="3" id="KW-1185">Reference proteome</keyword>
<protein>
    <recommendedName>
        <fullName evidence="1">DUF6881 domain-containing protein</fullName>
    </recommendedName>
</protein>
<gene>
    <name evidence="2" type="ORF">J2S10_001383</name>
</gene>
<comment type="caution">
    <text evidence="2">The sequence shown here is derived from an EMBL/GenBank/DDBJ whole genome shotgun (WGS) entry which is preliminary data.</text>
</comment>
<dbReference type="EMBL" id="JAUSTW010000002">
    <property type="protein sequence ID" value="MDQ0198242.1"/>
    <property type="molecule type" value="Genomic_DNA"/>
</dbReference>
<evidence type="ECO:0000313" key="2">
    <source>
        <dbReference type="EMBL" id="MDQ0198242.1"/>
    </source>
</evidence>
<name>A0ABT9XRQ8_9BACI</name>
<reference evidence="2 3" key="1">
    <citation type="submission" date="2023-07" db="EMBL/GenBank/DDBJ databases">
        <title>Genomic Encyclopedia of Type Strains, Phase IV (KMG-IV): sequencing the most valuable type-strain genomes for metagenomic binning, comparative biology and taxonomic classification.</title>
        <authorList>
            <person name="Goeker M."/>
        </authorList>
    </citation>
    <scope>NUCLEOTIDE SEQUENCE [LARGE SCALE GENOMIC DNA]</scope>
    <source>
        <strain evidence="2 3">DSM 27594</strain>
    </source>
</reference>
<dbReference type="Pfam" id="PF21812">
    <property type="entry name" value="DUF6881"/>
    <property type="match status" value="1"/>
</dbReference>
<sequence>MEYIYVEWIHNFIDDPVILISEIDENRFEKRKIEIYKNGKIGFAYNNVKVMGTRLSTEPMSSLNDISSDSQFSPKVITKDVFEKYWNENVVPLI</sequence>
<feature type="domain" description="DUF6881" evidence="1">
    <location>
        <begin position="2"/>
        <end position="90"/>
    </location>
</feature>
<evidence type="ECO:0000313" key="3">
    <source>
        <dbReference type="Proteomes" id="UP001224122"/>
    </source>
</evidence>
<accession>A0ABT9XRQ8</accession>
<proteinExistence type="predicted"/>
<dbReference type="RefSeq" id="WP_307405816.1">
    <property type="nucleotide sequence ID" value="NZ_JAUSTW010000002.1"/>
</dbReference>
<organism evidence="2 3">
    <name type="scientific">Neobacillus ginsengisoli</name>
    <dbReference type="NCBI Taxonomy" id="904295"/>
    <lineage>
        <taxon>Bacteria</taxon>
        <taxon>Bacillati</taxon>
        <taxon>Bacillota</taxon>
        <taxon>Bacilli</taxon>
        <taxon>Bacillales</taxon>
        <taxon>Bacillaceae</taxon>
        <taxon>Neobacillus</taxon>
    </lineage>
</organism>
<dbReference type="InterPro" id="IPR049248">
    <property type="entry name" value="DUF6881"/>
</dbReference>
<evidence type="ECO:0000259" key="1">
    <source>
        <dbReference type="Pfam" id="PF21812"/>
    </source>
</evidence>
<dbReference type="Proteomes" id="UP001224122">
    <property type="component" value="Unassembled WGS sequence"/>
</dbReference>